<organism evidence="1 2">
    <name type="scientific">Hypothenemus hampei</name>
    <name type="common">Coffee berry borer</name>
    <dbReference type="NCBI Taxonomy" id="57062"/>
    <lineage>
        <taxon>Eukaryota</taxon>
        <taxon>Metazoa</taxon>
        <taxon>Ecdysozoa</taxon>
        <taxon>Arthropoda</taxon>
        <taxon>Hexapoda</taxon>
        <taxon>Insecta</taxon>
        <taxon>Pterygota</taxon>
        <taxon>Neoptera</taxon>
        <taxon>Endopterygota</taxon>
        <taxon>Coleoptera</taxon>
        <taxon>Polyphaga</taxon>
        <taxon>Cucujiformia</taxon>
        <taxon>Curculionidae</taxon>
        <taxon>Scolytinae</taxon>
        <taxon>Hypothenemus</taxon>
    </lineage>
</organism>
<evidence type="ECO:0000313" key="1">
    <source>
        <dbReference type="EMBL" id="KAL1502192.1"/>
    </source>
</evidence>
<accession>A0ABD1ETR4</accession>
<evidence type="ECO:0008006" key="3">
    <source>
        <dbReference type="Google" id="ProtNLM"/>
    </source>
</evidence>
<proteinExistence type="predicted"/>
<sequence>MANTLLTLLRKPLTNSLLSKTNNISLTSLYIQDVKYLFSKASLGLDGFSQQSEKIKLQLNNIADKFREKMSEYVTIDSKNMIFTEDLKNMVHLTENDQDIQLTVEMLKKYNKQNKSLRFGNYVFGPVVMRMFYVHNKPDLALECFKSEELTGIFDQHISFQLLLDLLYENQRYQEMLDVFQIISEKQLEGQKYPKNVIVLILAACYKLNNQESLDWALKLWTQLSEVGHIPMRRASTFCAGLAFNQGKPDIALEILSSVRNQNYTTVRNLKVVALAEIGRLDDVIPILKFVLSDDTPQNENVHTFNRDVLEKVKQAVSKSNNPEITLEFNRVEQMLIKQGHVSQTSLDEQLCSEIQRPPINRDFRAQQNFQPRGFNNEGFQQRPRRINYQRPGLSELV</sequence>
<protein>
    <recommendedName>
        <fullName evidence="3">Pentatricopeptide repeat-containing protein 2</fullName>
    </recommendedName>
</protein>
<evidence type="ECO:0000313" key="2">
    <source>
        <dbReference type="Proteomes" id="UP001566132"/>
    </source>
</evidence>
<reference evidence="1 2" key="1">
    <citation type="submission" date="2024-05" db="EMBL/GenBank/DDBJ databases">
        <title>Genetic variation in Jamaican populations of the coffee berry borer (Hypothenemus hampei).</title>
        <authorList>
            <person name="Errbii M."/>
            <person name="Myrie A."/>
        </authorList>
    </citation>
    <scope>NUCLEOTIDE SEQUENCE [LARGE SCALE GENOMIC DNA]</scope>
    <source>
        <strain evidence="1">JA-Hopewell-2020-01-JO</strain>
        <tissue evidence="1">Whole body</tissue>
    </source>
</reference>
<comment type="caution">
    <text evidence="1">The sequence shown here is derived from an EMBL/GenBank/DDBJ whole genome shotgun (WGS) entry which is preliminary data.</text>
</comment>
<dbReference type="PANTHER" id="PTHR14700">
    <property type="entry name" value="PENTATRICOPEPTIDE REPEAT-CONTAINING PROTEIN 2, MITOCHONDRIAL"/>
    <property type="match status" value="1"/>
</dbReference>
<dbReference type="Proteomes" id="UP001566132">
    <property type="component" value="Unassembled WGS sequence"/>
</dbReference>
<dbReference type="InterPro" id="IPR034629">
    <property type="entry name" value="PTCD2"/>
</dbReference>
<name>A0ABD1ETR4_HYPHA</name>
<gene>
    <name evidence="1" type="ORF">ABEB36_007370</name>
</gene>
<dbReference type="AlphaFoldDB" id="A0ABD1ETR4"/>
<dbReference type="PANTHER" id="PTHR14700:SF0">
    <property type="entry name" value="PENTATRICOPEPTIDE REPEAT-CONTAINING PROTEIN 2, MITOCHONDRIAL"/>
    <property type="match status" value="1"/>
</dbReference>
<dbReference type="EMBL" id="JBDJPC010000005">
    <property type="protein sequence ID" value="KAL1502192.1"/>
    <property type="molecule type" value="Genomic_DNA"/>
</dbReference>
<keyword evidence="2" id="KW-1185">Reference proteome</keyword>